<comment type="caution">
    <text evidence="1">The sequence shown here is derived from an EMBL/GenBank/DDBJ whole genome shotgun (WGS) entry which is preliminary data.</text>
</comment>
<name>A0ABN3EBW8_9ACTN</name>
<gene>
    <name evidence="1" type="ORF">GCM10010430_42470</name>
</gene>
<accession>A0ABN3EBW8</accession>
<evidence type="ECO:0000313" key="2">
    <source>
        <dbReference type="Proteomes" id="UP001500305"/>
    </source>
</evidence>
<sequence length="436" mass="48044">MLLTVLGTFFGLLGLCVAFAVYHVATRPGVTPLTPGPNPWQKLADGMTTALAAKDEDAFLKPFKGDDVKEKERKVFRNLVKIPWEKASWETEFAAPLNGDMMVTFVHQVKGVDAKPVPEVYNWRVEPGQGAPVITAVGGEKDIHGNTSNTSYYPAPWDFYDELDVQNRDNLVAVADKGQAGELDRDVDVLAQAAKDDLDAWRKSAPTLPTGRQTAPGFFVVLEKNRDVYNKLYAGDGRKNDSLEAGVNMSIPAYDSKDSKERDSGGSRIVMDTSESRFTSSAWKEGVSEIGRHEMGHAIVAPLSTEQVLVQGLQDTQMWVIEGFAEYMAFRGKDDRARADLRASLQGYNFDGKLPESLDFYSSQARARSAHYALGASALQYMGQKYGEAKVFAFVAAHYANPKQYQQQITDATGLPLQQFESDWAAHVRDAVPGAR</sequence>
<evidence type="ECO:0000313" key="1">
    <source>
        <dbReference type="EMBL" id="GAA2254220.1"/>
    </source>
</evidence>
<dbReference type="InterPro" id="IPR027268">
    <property type="entry name" value="Peptidase_M4/M1_CTD_sf"/>
</dbReference>
<dbReference type="Proteomes" id="UP001500305">
    <property type="component" value="Unassembled WGS sequence"/>
</dbReference>
<evidence type="ECO:0008006" key="3">
    <source>
        <dbReference type="Google" id="ProtNLM"/>
    </source>
</evidence>
<dbReference type="Gene3D" id="1.10.390.10">
    <property type="entry name" value="Neutral Protease Domain 2"/>
    <property type="match status" value="1"/>
</dbReference>
<protein>
    <recommendedName>
        <fullName evidence="3">Peptidase</fullName>
    </recommendedName>
</protein>
<organism evidence="1 2">
    <name type="scientific">Kitasatospora cystarginea</name>
    <dbReference type="NCBI Taxonomy" id="58350"/>
    <lineage>
        <taxon>Bacteria</taxon>
        <taxon>Bacillati</taxon>
        <taxon>Actinomycetota</taxon>
        <taxon>Actinomycetes</taxon>
        <taxon>Kitasatosporales</taxon>
        <taxon>Streptomycetaceae</taxon>
        <taxon>Kitasatospora</taxon>
    </lineage>
</organism>
<dbReference type="EMBL" id="BAAATR010000019">
    <property type="protein sequence ID" value="GAA2254220.1"/>
    <property type="molecule type" value="Genomic_DNA"/>
</dbReference>
<keyword evidence="2" id="KW-1185">Reference proteome</keyword>
<proteinExistence type="predicted"/>
<reference evidence="1 2" key="1">
    <citation type="journal article" date="2019" name="Int. J. Syst. Evol. Microbiol.">
        <title>The Global Catalogue of Microorganisms (GCM) 10K type strain sequencing project: providing services to taxonomists for standard genome sequencing and annotation.</title>
        <authorList>
            <consortium name="The Broad Institute Genomics Platform"/>
            <consortium name="The Broad Institute Genome Sequencing Center for Infectious Disease"/>
            <person name="Wu L."/>
            <person name="Ma J."/>
        </authorList>
    </citation>
    <scope>NUCLEOTIDE SEQUENCE [LARGE SCALE GENOMIC DNA]</scope>
    <source>
        <strain evidence="1 2">JCM 7356</strain>
    </source>
</reference>